<dbReference type="EMBL" id="PVXP01000053">
    <property type="protein sequence ID" value="PRR82605.1"/>
    <property type="molecule type" value="Genomic_DNA"/>
</dbReference>
<comment type="caution">
    <text evidence="1">The sequence shown here is derived from an EMBL/GenBank/DDBJ whole genome shotgun (WGS) entry which is preliminary data.</text>
</comment>
<organism evidence="1 2">
    <name type="scientific">Clostridium luticellarii</name>
    <dbReference type="NCBI Taxonomy" id="1691940"/>
    <lineage>
        <taxon>Bacteria</taxon>
        <taxon>Bacillati</taxon>
        <taxon>Bacillota</taxon>
        <taxon>Clostridia</taxon>
        <taxon>Eubacteriales</taxon>
        <taxon>Clostridiaceae</taxon>
        <taxon>Clostridium</taxon>
    </lineage>
</organism>
<dbReference type="RefSeq" id="WP_158255932.1">
    <property type="nucleotide sequence ID" value="NZ_PVXP01000053.1"/>
</dbReference>
<dbReference type="AlphaFoldDB" id="A0A2T0BFE2"/>
<reference evidence="1 2" key="1">
    <citation type="submission" date="2018-03" db="EMBL/GenBank/DDBJ databases">
        <title>Genome sequence of Clostridium luticellarii DSM 29923.</title>
        <authorList>
            <person name="Poehlein A."/>
            <person name="Daniel R."/>
        </authorList>
    </citation>
    <scope>NUCLEOTIDE SEQUENCE [LARGE SCALE GENOMIC DNA]</scope>
    <source>
        <strain evidence="1 2">DSM 29923</strain>
    </source>
</reference>
<gene>
    <name evidence="1" type="ORF">CLLU_28280</name>
</gene>
<dbReference type="Proteomes" id="UP000237798">
    <property type="component" value="Unassembled WGS sequence"/>
</dbReference>
<keyword evidence="2" id="KW-1185">Reference proteome</keyword>
<name>A0A2T0BFE2_9CLOT</name>
<proteinExistence type="predicted"/>
<evidence type="ECO:0000313" key="1">
    <source>
        <dbReference type="EMBL" id="PRR82605.1"/>
    </source>
</evidence>
<evidence type="ECO:0000313" key="2">
    <source>
        <dbReference type="Proteomes" id="UP000237798"/>
    </source>
</evidence>
<dbReference type="Pfam" id="PF09484">
    <property type="entry name" value="Cas_TM1802"/>
    <property type="match status" value="1"/>
</dbReference>
<accession>A0A2T0BFE2</accession>
<dbReference type="InterPro" id="IPR013389">
    <property type="entry name" value="CRISPR-assoc_prot_Cas8b"/>
</dbReference>
<sequence length="675" mass="78990">MNIPFLTAYIGSSCEDENQNEYASIVKKINIKDGDNPFVVYLIFDINDNDIYFDLKEPYTEESCYKYYYFKNNSAAAAQFYMTRDIKSLNYLLGSSFSDLYGCLNRYDMGKCELAELLKLLEKRNLIKIENKKGQGSVNLNKIKGYKDKDIVLEQKNLFIDKKKISFDNFVREFIDNNNKKNKFVMIVPIIVKDKNEIIISQHKDYLKLVKIALNIGDCNTNKKNNKNRVCYICGKNVTNVNSEYSGKFTRVNINKVFTITTKNYSQINKNFNHDDNYSFCQNCYKKLMSGANIINQKFVGKLAGESAFILPEGIDNNFDYEKIYKLKNKVDLLFNDTEAEDFIKTTEDSSVFDDVKFYSVNFIVYRTDGNSIDVIETIEDVPTLRIEKIIQSLGDNSLRYGEKTNIMHISDVYRIIPVREDKKHNQINIGRVLDLYKSILCGEIIDSENIYSYANEAMEKGCKQLDKKLMDNYRNMKLQYYKRIDSKDYFIQNITMKYIAFFKSLQELKLLNREVFNGEERDEMGTINTMSDDVNKSINEIEEFLSSQKFSNEAKALFYLGILINKVAYEQWRRGHKTKPILKKIQFQGMKCPEIYRLYNDVVERLNQYNALDIFNEAYMNRFHLYSGVLDLDKKNWALSDQANVFYIMAGYSYMVGNIKKQNKELKDNESEGK</sequence>
<dbReference type="OrthoDB" id="1706583at2"/>
<protein>
    <submittedName>
        <fullName evidence="1">CRISPR-associated protein</fullName>
    </submittedName>
</protein>